<organism evidence="1 2">
    <name type="scientific">Jimgerdemannia flammicorona</name>
    <dbReference type="NCBI Taxonomy" id="994334"/>
    <lineage>
        <taxon>Eukaryota</taxon>
        <taxon>Fungi</taxon>
        <taxon>Fungi incertae sedis</taxon>
        <taxon>Mucoromycota</taxon>
        <taxon>Mucoromycotina</taxon>
        <taxon>Endogonomycetes</taxon>
        <taxon>Endogonales</taxon>
        <taxon>Endogonaceae</taxon>
        <taxon>Jimgerdemannia</taxon>
    </lineage>
</organism>
<evidence type="ECO:0000313" key="2">
    <source>
        <dbReference type="Proteomes" id="UP000274822"/>
    </source>
</evidence>
<accession>A0A433QD36</accession>
<reference evidence="1 2" key="1">
    <citation type="journal article" date="2018" name="New Phytol.">
        <title>Phylogenomics of Endogonaceae and evolution of mycorrhizas within Mucoromycota.</title>
        <authorList>
            <person name="Chang Y."/>
            <person name="Desiro A."/>
            <person name="Na H."/>
            <person name="Sandor L."/>
            <person name="Lipzen A."/>
            <person name="Clum A."/>
            <person name="Barry K."/>
            <person name="Grigoriev I.V."/>
            <person name="Martin F.M."/>
            <person name="Stajich J.E."/>
            <person name="Smith M.E."/>
            <person name="Bonito G."/>
            <person name="Spatafora J.W."/>
        </authorList>
    </citation>
    <scope>NUCLEOTIDE SEQUENCE [LARGE SCALE GENOMIC DNA]</scope>
    <source>
        <strain evidence="1 2">AD002</strain>
    </source>
</reference>
<dbReference type="Proteomes" id="UP000274822">
    <property type="component" value="Unassembled WGS sequence"/>
</dbReference>
<evidence type="ECO:0000313" key="1">
    <source>
        <dbReference type="EMBL" id="RUS27716.1"/>
    </source>
</evidence>
<comment type="caution">
    <text evidence="1">The sequence shown here is derived from an EMBL/GenBank/DDBJ whole genome shotgun (WGS) entry which is preliminary data.</text>
</comment>
<dbReference type="AlphaFoldDB" id="A0A433QD36"/>
<keyword evidence="2" id="KW-1185">Reference proteome</keyword>
<name>A0A433QD36_9FUNG</name>
<gene>
    <name evidence="1" type="ORF">BC938DRAFT_482840</name>
</gene>
<sequence>MDDIDRRGEKSLRPLFVRILSPPNRVGTRGLNIRISPVGAELNLSKYKSQWWWLERNPMLQILRKQIGVLPVHHSGWNEIQYSKS</sequence>
<protein>
    <submittedName>
        <fullName evidence="1">Uncharacterized protein</fullName>
    </submittedName>
</protein>
<dbReference type="EMBL" id="RBNJ01007901">
    <property type="protein sequence ID" value="RUS27716.1"/>
    <property type="molecule type" value="Genomic_DNA"/>
</dbReference>
<proteinExistence type="predicted"/>